<sequence length="855" mass="88698">MAIRYCAFDSPDLVTAINGATPTFAFAASNNNYLALQGTLHLFNGCLQPSTPFTAPTISTIPATAYQTPSALATVTEYVLETITDTDLRCSRTSSQAHVTSSSVFTSSSVALPSSQPSSSQVIVTSTGSVVIPSSTLGVSASPSSSTASFIGSTRTSSSTAALQTLEVSPDATCGGKTGYTCQGSKWGNCCSQYGWCGNNSNYCASGCQPLHGSSNALPSTLSTRVSLTPTLPSASSVRPVKISTDAHMVIAEVLLNTVALGVIHFSGLANLLAHQGFLHSRCLETQNAVSQAARLVKGPALETAVVLTDSRFGSCTAPRAVRDSNLEKSLVKKLAPVPSPIHCAGPDYTYPPIPETTVFVTTIVLSAPAVFTQKVTRGAVHVSDSCDATSSPSYVVSIQSAHSSNVFGSSRASTSTVESDPSSSVVISSSVSQSESAFSTSSYSQVIATSSIQSEAASSTPVPSDSITPSSTPSMTEPASSASQSEIGSTSPMQAESTSVSSSQSEVVSTSSVQSDVVSSSSSVAVPTSSTQSDIVSSSVLASSLESEMASSSSSVMVPTGSSVSEAVSFVESSTTVSSPSSASPGSSTTPTPTPITSERFCLKVLNRDRPTYNYLAYMTITQGTMHVSTANLAANVVTNAQLRLSEFSLNSSGQLKHVVPVNNLAFPGFLISTAQSNFMRSYRGTEANAVLPNCAIRIDVTGYIGQEVLKCNSHMPSGRPYTEFRVSASGSFTFLYGSSDVITDSSISYLIELLAHLPMLCLKPGGDSSRYYLGCIAQVPTSARGQPTSLSGHKYYRFAYGIRILLLTTCTEAGRRLQITLSLANPSSCASSTTPWATTTSSQDTSTTSHTTT</sequence>
<feature type="disulfide bond" evidence="2">
    <location>
        <begin position="190"/>
        <end position="204"/>
    </location>
</feature>
<feature type="compositionally biased region" description="Polar residues" evidence="3">
    <location>
        <begin position="485"/>
        <end position="497"/>
    </location>
</feature>
<dbReference type="Gene3D" id="3.30.60.10">
    <property type="entry name" value="Endochitinase-like"/>
    <property type="match status" value="1"/>
</dbReference>
<dbReference type="VEuPathDB" id="FungiDB:JI435_048220"/>
<dbReference type="EMBL" id="CH445331">
    <property type="protein sequence ID" value="EAT87213.1"/>
    <property type="molecule type" value="Genomic_DNA"/>
</dbReference>
<evidence type="ECO:0000313" key="5">
    <source>
        <dbReference type="EMBL" id="EAT87213.1"/>
    </source>
</evidence>
<evidence type="ECO:0000313" key="6">
    <source>
        <dbReference type="Proteomes" id="UP000001055"/>
    </source>
</evidence>
<accession>Q0UTU2</accession>
<keyword evidence="2" id="KW-1015">Disulfide bond</keyword>
<proteinExistence type="predicted"/>
<reference evidence="6" key="1">
    <citation type="journal article" date="2007" name="Plant Cell">
        <title>Dothideomycete-plant interactions illuminated by genome sequencing and EST analysis of the wheat pathogen Stagonospora nodorum.</title>
        <authorList>
            <person name="Hane J.K."/>
            <person name="Lowe R.G."/>
            <person name="Solomon P.S."/>
            <person name="Tan K.C."/>
            <person name="Schoch C.L."/>
            <person name="Spatafora J.W."/>
            <person name="Crous P.W."/>
            <person name="Kodira C."/>
            <person name="Birren B.W."/>
            <person name="Galagan J.E."/>
            <person name="Torriani S.F."/>
            <person name="McDonald B.A."/>
            <person name="Oliver R.P."/>
        </authorList>
    </citation>
    <scope>NUCLEOTIDE SEQUENCE [LARGE SCALE GENOMIC DNA]</scope>
    <source>
        <strain evidence="6">SN15 / ATCC MYA-4574 / FGSC 10173</strain>
    </source>
</reference>
<evidence type="ECO:0000256" key="3">
    <source>
        <dbReference type="SAM" id="MobiDB-lite"/>
    </source>
</evidence>
<feature type="region of interest" description="Disordered" evidence="3">
    <location>
        <begin position="576"/>
        <end position="597"/>
    </location>
</feature>
<comment type="caution">
    <text evidence="2">Lacks conserved residue(s) required for the propagation of feature annotation.</text>
</comment>
<evidence type="ECO:0000256" key="2">
    <source>
        <dbReference type="PROSITE-ProRule" id="PRU00261"/>
    </source>
</evidence>
<feature type="region of interest" description="Disordered" evidence="3">
    <location>
        <begin position="455"/>
        <end position="508"/>
    </location>
</feature>
<dbReference type="AlphaFoldDB" id="Q0UTU2"/>
<dbReference type="RefSeq" id="XP_001795235.1">
    <property type="nucleotide sequence ID" value="XM_001795183.1"/>
</dbReference>
<protein>
    <recommendedName>
        <fullName evidence="4">Chitin-binding type-1 domain-containing protein</fullName>
    </recommendedName>
</protein>
<feature type="region of interest" description="Disordered" evidence="3">
    <location>
        <begin position="828"/>
        <end position="855"/>
    </location>
</feature>
<dbReference type="OMA" id="DGTSHAN"/>
<dbReference type="InParanoid" id="Q0UTU2"/>
<dbReference type="GeneID" id="5972110"/>
<dbReference type="KEGG" id="pno:SNOG_04822"/>
<dbReference type="InterPro" id="IPR001002">
    <property type="entry name" value="Chitin-bd_1"/>
</dbReference>
<organism evidence="5 6">
    <name type="scientific">Phaeosphaeria nodorum (strain SN15 / ATCC MYA-4574 / FGSC 10173)</name>
    <name type="common">Glume blotch fungus</name>
    <name type="synonym">Parastagonospora nodorum</name>
    <dbReference type="NCBI Taxonomy" id="321614"/>
    <lineage>
        <taxon>Eukaryota</taxon>
        <taxon>Fungi</taxon>
        <taxon>Dikarya</taxon>
        <taxon>Ascomycota</taxon>
        <taxon>Pezizomycotina</taxon>
        <taxon>Dothideomycetes</taxon>
        <taxon>Pleosporomycetidae</taxon>
        <taxon>Pleosporales</taxon>
        <taxon>Pleosporineae</taxon>
        <taxon>Phaeosphaeriaceae</taxon>
        <taxon>Parastagonospora</taxon>
    </lineage>
</organism>
<dbReference type="GO" id="GO:0008061">
    <property type="term" value="F:chitin binding"/>
    <property type="evidence" value="ECO:0007669"/>
    <property type="project" value="UniProtKB-UniRule"/>
</dbReference>
<feature type="domain" description="Chitin-binding type-1" evidence="4">
    <location>
        <begin position="171"/>
        <end position="217"/>
    </location>
</feature>
<gene>
    <name evidence="5" type="ORF">SNOG_04822</name>
</gene>
<feature type="compositionally biased region" description="Low complexity" evidence="3">
    <location>
        <begin position="829"/>
        <end position="855"/>
    </location>
</feature>
<dbReference type="Proteomes" id="UP000001055">
    <property type="component" value="Unassembled WGS sequence"/>
</dbReference>
<feature type="compositionally biased region" description="Low complexity" evidence="3">
    <location>
        <begin position="498"/>
        <end position="508"/>
    </location>
</feature>
<dbReference type="SUPFAM" id="SSF57016">
    <property type="entry name" value="Plant lectins/antimicrobial peptides"/>
    <property type="match status" value="1"/>
</dbReference>
<dbReference type="CDD" id="cd11618">
    <property type="entry name" value="ChtBD1_1"/>
    <property type="match status" value="1"/>
</dbReference>
<evidence type="ECO:0000256" key="1">
    <source>
        <dbReference type="ARBA" id="ARBA00022669"/>
    </source>
</evidence>
<dbReference type="PROSITE" id="PS50941">
    <property type="entry name" value="CHIT_BIND_I_2"/>
    <property type="match status" value="1"/>
</dbReference>
<name>Q0UTU2_PHANO</name>
<keyword evidence="1 2" id="KW-0147">Chitin-binding</keyword>
<evidence type="ECO:0000259" key="4">
    <source>
        <dbReference type="PROSITE" id="PS50941"/>
    </source>
</evidence>
<feature type="compositionally biased region" description="Low complexity" evidence="3">
    <location>
        <begin position="459"/>
        <end position="484"/>
    </location>
</feature>
<dbReference type="InterPro" id="IPR036861">
    <property type="entry name" value="Endochitinase-like_sf"/>
</dbReference>